<evidence type="ECO:0000313" key="3">
    <source>
        <dbReference type="Proteomes" id="UP000299102"/>
    </source>
</evidence>
<dbReference type="Proteomes" id="UP000299102">
    <property type="component" value="Unassembled WGS sequence"/>
</dbReference>
<comment type="caution">
    <text evidence="2">The sequence shown here is derived from an EMBL/GenBank/DDBJ whole genome shotgun (WGS) entry which is preliminary data.</text>
</comment>
<feature type="region of interest" description="Disordered" evidence="1">
    <location>
        <begin position="81"/>
        <end position="115"/>
    </location>
</feature>
<reference evidence="2 3" key="1">
    <citation type="journal article" date="2019" name="Commun. Biol.">
        <title>The bagworm genome reveals a unique fibroin gene that provides high tensile strength.</title>
        <authorList>
            <person name="Kono N."/>
            <person name="Nakamura H."/>
            <person name="Ohtoshi R."/>
            <person name="Tomita M."/>
            <person name="Numata K."/>
            <person name="Arakawa K."/>
        </authorList>
    </citation>
    <scope>NUCLEOTIDE SEQUENCE [LARGE SCALE GENOMIC DNA]</scope>
</reference>
<name>A0A4C1TJT3_EUMVA</name>
<proteinExistence type="predicted"/>
<feature type="compositionally biased region" description="Basic and acidic residues" evidence="1">
    <location>
        <begin position="93"/>
        <end position="115"/>
    </location>
</feature>
<evidence type="ECO:0000256" key="1">
    <source>
        <dbReference type="SAM" id="MobiDB-lite"/>
    </source>
</evidence>
<accession>A0A4C1TJT3</accession>
<evidence type="ECO:0000313" key="2">
    <source>
        <dbReference type="EMBL" id="GBP13668.1"/>
    </source>
</evidence>
<feature type="region of interest" description="Disordered" evidence="1">
    <location>
        <begin position="146"/>
        <end position="186"/>
    </location>
</feature>
<feature type="compositionally biased region" description="Basic and acidic residues" evidence="1">
    <location>
        <begin position="146"/>
        <end position="178"/>
    </location>
</feature>
<sequence length="288" mass="32529">MKYLCLKDPVPKVPWAQNDMGIYALLWVGHIRTLELPLFTGTSIYAIDVVLHTFVIALEQPSFALHLSGLPRVYDNFPREGLESPSSRLVPTYDKETEPMSTPKESDGELKMNHNTDKMSSCMKYTEIDGRQVFCRADHIVNFVLEDQRTGPETRSRPELEPKEGPEFESKAEPDQGHGRKRDRRRANRIVGVATLAVATGRHAILGRPVTAQLFFITLLRGKHASHQRVDGHRYPWTPAKPRGVCRTSHETAHEQYGGRTPAVKVVLMVFPANATTTHKLRDSNEVE</sequence>
<keyword evidence="3" id="KW-1185">Reference proteome</keyword>
<dbReference type="AlphaFoldDB" id="A0A4C1TJT3"/>
<gene>
    <name evidence="2" type="ORF">EVAR_7006_1</name>
</gene>
<protein>
    <submittedName>
        <fullName evidence="2">Uncharacterized protein</fullName>
    </submittedName>
</protein>
<organism evidence="2 3">
    <name type="scientific">Eumeta variegata</name>
    <name type="common">Bagworm moth</name>
    <name type="synonym">Eumeta japonica</name>
    <dbReference type="NCBI Taxonomy" id="151549"/>
    <lineage>
        <taxon>Eukaryota</taxon>
        <taxon>Metazoa</taxon>
        <taxon>Ecdysozoa</taxon>
        <taxon>Arthropoda</taxon>
        <taxon>Hexapoda</taxon>
        <taxon>Insecta</taxon>
        <taxon>Pterygota</taxon>
        <taxon>Neoptera</taxon>
        <taxon>Endopterygota</taxon>
        <taxon>Lepidoptera</taxon>
        <taxon>Glossata</taxon>
        <taxon>Ditrysia</taxon>
        <taxon>Tineoidea</taxon>
        <taxon>Psychidae</taxon>
        <taxon>Oiketicinae</taxon>
        <taxon>Eumeta</taxon>
    </lineage>
</organism>
<dbReference type="EMBL" id="BGZK01000058">
    <property type="protein sequence ID" value="GBP13668.1"/>
    <property type="molecule type" value="Genomic_DNA"/>
</dbReference>